<evidence type="ECO:0000256" key="9">
    <source>
        <dbReference type="ARBA" id="ARBA00023159"/>
    </source>
</evidence>
<dbReference type="Proteomes" id="UP001159405">
    <property type="component" value="Unassembled WGS sequence"/>
</dbReference>
<comment type="subcellular location">
    <subcellularLocation>
        <location evidence="2">Nucleus</location>
    </subcellularLocation>
</comment>
<gene>
    <name evidence="14" type="ORF">PLOB_00034839</name>
</gene>
<feature type="region of interest" description="Disordered" evidence="12">
    <location>
        <begin position="101"/>
        <end position="147"/>
    </location>
</feature>
<keyword evidence="4" id="KW-0053">Apoptosis</keyword>
<feature type="compositionally biased region" description="Low complexity" evidence="12">
    <location>
        <begin position="101"/>
        <end position="119"/>
    </location>
</feature>
<dbReference type="InterPro" id="IPR008967">
    <property type="entry name" value="p53-like_TF_DNA-bd_sf"/>
</dbReference>
<keyword evidence="9" id="KW-0010">Activator</keyword>
<evidence type="ECO:0000256" key="2">
    <source>
        <dbReference type="ARBA" id="ARBA00004123"/>
    </source>
</evidence>
<evidence type="ECO:0000256" key="6">
    <source>
        <dbReference type="ARBA" id="ARBA00022833"/>
    </source>
</evidence>
<comment type="similarity">
    <text evidence="3">Belongs to the p53 family.</text>
</comment>
<dbReference type="EMBL" id="CALNXK010000048">
    <property type="protein sequence ID" value="CAH3130848.1"/>
    <property type="molecule type" value="Genomic_DNA"/>
</dbReference>
<name>A0ABN8P232_9CNID</name>
<keyword evidence="10" id="KW-0804">Transcription</keyword>
<organism evidence="14 15">
    <name type="scientific">Porites lobata</name>
    <dbReference type="NCBI Taxonomy" id="104759"/>
    <lineage>
        <taxon>Eukaryota</taxon>
        <taxon>Metazoa</taxon>
        <taxon>Cnidaria</taxon>
        <taxon>Anthozoa</taxon>
        <taxon>Hexacorallia</taxon>
        <taxon>Scleractinia</taxon>
        <taxon>Fungiina</taxon>
        <taxon>Poritidae</taxon>
        <taxon>Porites</taxon>
    </lineage>
</organism>
<feature type="domain" description="p53 DNA-binding" evidence="13">
    <location>
        <begin position="186"/>
        <end position="373"/>
    </location>
</feature>
<feature type="region of interest" description="Disordered" evidence="12">
    <location>
        <begin position="154"/>
        <end position="173"/>
    </location>
</feature>
<evidence type="ECO:0000256" key="3">
    <source>
        <dbReference type="ARBA" id="ARBA00006167"/>
    </source>
</evidence>
<reference evidence="14 15" key="1">
    <citation type="submission" date="2022-05" db="EMBL/GenBank/DDBJ databases">
        <authorList>
            <consortium name="Genoscope - CEA"/>
            <person name="William W."/>
        </authorList>
    </citation>
    <scope>NUCLEOTIDE SEQUENCE [LARGE SCALE GENOMIC DNA]</scope>
</reference>
<feature type="compositionally biased region" description="Basic residues" evidence="12">
    <location>
        <begin position="386"/>
        <end position="405"/>
    </location>
</feature>
<evidence type="ECO:0000256" key="7">
    <source>
        <dbReference type="ARBA" id="ARBA00023015"/>
    </source>
</evidence>
<comment type="caution">
    <text evidence="14">The sequence shown here is derived from an EMBL/GenBank/DDBJ whole genome shotgun (WGS) entry which is preliminary data.</text>
</comment>
<evidence type="ECO:0000256" key="10">
    <source>
        <dbReference type="ARBA" id="ARBA00023163"/>
    </source>
</evidence>
<keyword evidence="6" id="KW-0862">Zinc</keyword>
<keyword evidence="15" id="KW-1185">Reference proteome</keyword>
<evidence type="ECO:0000256" key="11">
    <source>
        <dbReference type="ARBA" id="ARBA00023242"/>
    </source>
</evidence>
<feature type="region of interest" description="Disordered" evidence="12">
    <location>
        <begin position="449"/>
        <end position="475"/>
    </location>
</feature>
<dbReference type="PRINTS" id="PR00386">
    <property type="entry name" value="P53SUPPRESSR"/>
</dbReference>
<evidence type="ECO:0000313" key="15">
    <source>
        <dbReference type="Proteomes" id="UP001159405"/>
    </source>
</evidence>
<evidence type="ECO:0000256" key="1">
    <source>
        <dbReference type="ARBA" id="ARBA00001947"/>
    </source>
</evidence>
<protein>
    <recommendedName>
        <fullName evidence="13">p53 DNA-binding domain-containing protein</fullName>
    </recommendedName>
</protein>
<proteinExistence type="inferred from homology"/>
<accession>A0ABN8P232</accession>
<dbReference type="CDD" id="cd08367">
    <property type="entry name" value="P53"/>
    <property type="match status" value="1"/>
</dbReference>
<keyword evidence="7" id="KW-0805">Transcription regulation</keyword>
<dbReference type="PANTHER" id="PTHR11447:SF16">
    <property type="entry name" value="P53 PROTEIN LONG FORM VARIANT 1"/>
    <property type="match status" value="1"/>
</dbReference>
<feature type="compositionally biased region" description="Polar residues" evidence="12">
    <location>
        <begin position="127"/>
        <end position="147"/>
    </location>
</feature>
<dbReference type="Gene3D" id="2.60.40.720">
    <property type="match status" value="1"/>
</dbReference>
<sequence>MPSLSLDLLRNIPIASQTYRRQNEVNMAEHVQVEPTISSLNDRQFKRLLDDVRGDNSSRFPSEVTRDKKDRKLNYTFDTPSGSYLYKIYFSSLGQGVTITSSPSELPTSSSPQPSYSNPPAYPYNIGHTSYSPSSSTGNRNASISPINTSPYDNVSSFSEASPPGPSMSPPNMFSVVSRLPTIPSTSEYPGDMGFQISFGPLTESASKSATWTYSDVCKKLYVNLASFCPIKFKTNMPPPHGTVLRAVAVFKGSTNLHDVVKRCPNHMESSNDGSAPKDQFIRSNNPAAHYHTCPETSRHSVILPYNGPQVGTEYVTEMFAFMCFSSCASGPSRRPVEVIFTLEKDGQTLGRRVVEIRVCACPGRDRKSDERTACGEPSSSQAAGKRPRKGSGNRGPGAKRRRTSSRNSTDEEFVITVRSRHVYDLLLDFKEKLEEKFESLNIDTLVLSTSEDEGEQPSTSGSPGSVYKRGGMSM</sequence>
<evidence type="ECO:0000256" key="4">
    <source>
        <dbReference type="ARBA" id="ARBA00022703"/>
    </source>
</evidence>
<dbReference type="InterPro" id="IPR011615">
    <property type="entry name" value="p53_DNA-bd"/>
</dbReference>
<keyword evidence="5" id="KW-0479">Metal-binding</keyword>
<feature type="region of interest" description="Disordered" evidence="12">
    <location>
        <begin position="366"/>
        <end position="411"/>
    </location>
</feature>
<dbReference type="SUPFAM" id="SSF49417">
    <property type="entry name" value="p53-like transcription factors"/>
    <property type="match status" value="1"/>
</dbReference>
<dbReference type="Pfam" id="PF00870">
    <property type="entry name" value="P53"/>
    <property type="match status" value="1"/>
</dbReference>
<dbReference type="InterPro" id="IPR002117">
    <property type="entry name" value="p53_tumour_suppressor"/>
</dbReference>
<comment type="cofactor">
    <cofactor evidence="1">
        <name>Zn(2+)</name>
        <dbReference type="ChEBI" id="CHEBI:29105"/>
    </cofactor>
</comment>
<evidence type="ECO:0000256" key="5">
    <source>
        <dbReference type="ARBA" id="ARBA00022723"/>
    </source>
</evidence>
<keyword evidence="11" id="KW-0539">Nucleus</keyword>
<evidence type="ECO:0000259" key="13">
    <source>
        <dbReference type="Pfam" id="PF00870"/>
    </source>
</evidence>
<evidence type="ECO:0000313" key="14">
    <source>
        <dbReference type="EMBL" id="CAH3130848.1"/>
    </source>
</evidence>
<evidence type="ECO:0000256" key="12">
    <source>
        <dbReference type="SAM" id="MobiDB-lite"/>
    </source>
</evidence>
<evidence type="ECO:0000256" key="8">
    <source>
        <dbReference type="ARBA" id="ARBA00023125"/>
    </source>
</evidence>
<dbReference type="PANTHER" id="PTHR11447">
    <property type="entry name" value="CELLULAR TUMOR ANTIGEN P53"/>
    <property type="match status" value="1"/>
</dbReference>
<dbReference type="InterPro" id="IPR012346">
    <property type="entry name" value="p53/RUNT-type_TF_DNA-bd_sf"/>
</dbReference>
<keyword evidence="8" id="KW-0238">DNA-binding</keyword>